<evidence type="ECO:0000313" key="6">
    <source>
        <dbReference type="EMBL" id="KOY75908.1"/>
    </source>
</evidence>
<protein>
    <recommendedName>
        <fullName evidence="4">Phosphoribosylglycinamide formyltransferase</fullName>
        <ecNumber evidence="4">2.1.2.2</ecNumber>
    </recommendedName>
    <alternativeName>
        <fullName evidence="4">5'-phosphoribosylglycinamide transformylase</fullName>
    </alternativeName>
    <alternativeName>
        <fullName evidence="4">GAR transformylase</fullName>
        <shortName evidence="4">GART</shortName>
    </alternativeName>
</protein>
<dbReference type="PANTHER" id="PTHR43369">
    <property type="entry name" value="PHOSPHORIBOSYLGLYCINAMIDE FORMYLTRANSFERASE"/>
    <property type="match status" value="1"/>
</dbReference>
<dbReference type="GO" id="GO:0004644">
    <property type="term" value="F:phosphoribosylglycinamide formyltransferase activity"/>
    <property type="evidence" value="ECO:0007669"/>
    <property type="project" value="UniProtKB-UniRule"/>
</dbReference>
<proteinExistence type="inferred from homology"/>
<dbReference type="InterPro" id="IPR004607">
    <property type="entry name" value="GART"/>
</dbReference>
<feature type="binding site" evidence="4">
    <location>
        <begin position="21"/>
        <end position="23"/>
    </location>
    <ligand>
        <name>N(1)-(5-phospho-beta-D-ribosyl)glycinamide</name>
        <dbReference type="ChEBI" id="CHEBI:143788"/>
    </ligand>
</feature>
<dbReference type="CDD" id="cd08645">
    <property type="entry name" value="FMT_core_GART"/>
    <property type="match status" value="1"/>
</dbReference>
<name>A0A0M9DAF8_9LACO</name>
<feature type="binding site" evidence="4">
    <location>
        <position position="112"/>
    </location>
    <ligand>
        <name>(6R)-10-formyltetrahydrofolate</name>
        <dbReference type="ChEBI" id="CHEBI:195366"/>
    </ligand>
</feature>
<dbReference type="UniPathway" id="UPA00074">
    <property type="reaction ID" value="UER00126"/>
</dbReference>
<feature type="site" description="Raises pKa of active site His" evidence="4">
    <location>
        <position position="150"/>
    </location>
</feature>
<dbReference type="InterPro" id="IPR036477">
    <property type="entry name" value="Formyl_transf_N_sf"/>
</dbReference>
<dbReference type="EC" id="2.1.2.2" evidence="4"/>
<dbReference type="Proteomes" id="UP000037778">
    <property type="component" value="Unassembled WGS sequence"/>
</dbReference>
<dbReference type="InterPro" id="IPR002376">
    <property type="entry name" value="Formyl_transf_N"/>
</dbReference>
<dbReference type="Gene3D" id="3.40.50.170">
    <property type="entry name" value="Formyl transferase, N-terminal domain"/>
    <property type="match status" value="1"/>
</dbReference>
<dbReference type="GO" id="GO:0005829">
    <property type="term" value="C:cytosol"/>
    <property type="evidence" value="ECO:0007669"/>
    <property type="project" value="TreeGrafter"/>
</dbReference>
<feature type="binding site" evidence="4">
    <location>
        <position position="70"/>
    </location>
    <ligand>
        <name>(6R)-10-formyltetrahydrofolate</name>
        <dbReference type="ChEBI" id="CHEBI:195366"/>
    </ligand>
</feature>
<evidence type="ECO:0000256" key="4">
    <source>
        <dbReference type="HAMAP-Rule" id="MF_01930"/>
    </source>
</evidence>
<comment type="function">
    <text evidence="4">Catalyzes the transfer of a formyl group from 10-formyltetrahydrofolate to 5-phospho-ribosyl-glycinamide (GAR), producing 5-phospho-ribosyl-N-formylglycinamide (FGAR) and tetrahydrofolate.</text>
</comment>
<dbReference type="GO" id="GO:0006189">
    <property type="term" value="P:'de novo' IMP biosynthetic process"/>
    <property type="evidence" value="ECO:0007669"/>
    <property type="project" value="UniProtKB-UniRule"/>
</dbReference>
<dbReference type="Pfam" id="PF00551">
    <property type="entry name" value="Formyl_trans_N"/>
    <property type="match status" value="1"/>
</dbReference>
<comment type="similarity">
    <text evidence="4">Belongs to the GART family.</text>
</comment>
<evidence type="ECO:0000259" key="5">
    <source>
        <dbReference type="Pfam" id="PF00551"/>
    </source>
</evidence>
<dbReference type="EMBL" id="JXCY01000007">
    <property type="protein sequence ID" value="KOY75908.1"/>
    <property type="molecule type" value="Genomic_DNA"/>
</dbReference>
<reference evidence="6 7" key="1">
    <citation type="journal article" date="2015" name="Genome Biol. Evol.">
        <title>Functionally Structured Genomes in Lactobacillus kunkeei Colonizing the Honey Crop and Food Products of Honeybees and Stingless Bees.</title>
        <authorList>
            <person name="Tamarit D."/>
            <person name="Ellegaard K.M."/>
            <person name="Wikander J."/>
            <person name="Olofsson T."/>
            <person name="Vasquez A."/>
            <person name="Andersson S.G."/>
        </authorList>
    </citation>
    <scope>NUCLEOTIDE SEQUENCE [LARGE SCALE GENOMIC DNA]</scope>
    <source>
        <strain evidence="6 7">LAko</strain>
    </source>
</reference>
<dbReference type="NCBIfam" id="TIGR00639">
    <property type="entry name" value="PurN"/>
    <property type="match status" value="1"/>
</dbReference>
<keyword evidence="3 4" id="KW-0658">Purine biosynthesis</keyword>
<dbReference type="PANTHER" id="PTHR43369:SF2">
    <property type="entry name" value="PHOSPHORIBOSYLGLYCINAMIDE FORMYLTRANSFERASE"/>
    <property type="match status" value="1"/>
</dbReference>
<gene>
    <name evidence="4 6" type="primary">purN</name>
    <name evidence="6" type="ORF">RZ71_03330</name>
</gene>
<comment type="caution">
    <text evidence="6">The sequence shown here is derived from an EMBL/GenBank/DDBJ whole genome shotgun (WGS) entry which is preliminary data.</text>
</comment>
<feature type="domain" description="Formyl transferase N-terminal" evidence="5">
    <location>
        <begin position="13"/>
        <end position="187"/>
    </location>
</feature>
<accession>A0A0M9DAF8</accession>
<dbReference type="AlphaFoldDB" id="A0A0M9DAF8"/>
<evidence type="ECO:0000313" key="7">
    <source>
        <dbReference type="Proteomes" id="UP000037778"/>
    </source>
</evidence>
<evidence type="ECO:0000256" key="2">
    <source>
        <dbReference type="ARBA" id="ARBA00022679"/>
    </source>
</evidence>
<dbReference type="PATRIC" id="fig|148814.15.peg.1279"/>
<keyword evidence="2 4" id="KW-0808">Transferase</keyword>
<feature type="binding site" evidence="4">
    <location>
        <begin position="95"/>
        <end position="98"/>
    </location>
    <ligand>
        <name>(6R)-10-formyltetrahydrofolate</name>
        <dbReference type="ChEBI" id="CHEBI:195366"/>
    </ligand>
</feature>
<comment type="catalytic activity">
    <reaction evidence="4">
        <text>N(1)-(5-phospho-beta-D-ribosyl)glycinamide + (6R)-10-formyltetrahydrofolate = N(2)-formyl-N(1)-(5-phospho-beta-D-ribosyl)glycinamide + (6S)-5,6,7,8-tetrahydrofolate + H(+)</text>
        <dbReference type="Rhea" id="RHEA:15053"/>
        <dbReference type="ChEBI" id="CHEBI:15378"/>
        <dbReference type="ChEBI" id="CHEBI:57453"/>
        <dbReference type="ChEBI" id="CHEBI:143788"/>
        <dbReference type="ChEBI" id="CHEBI:147286"/>
        <dbReference type="ChEBI" id="CHEBI:195366"/>
        <dbReference type="EC" id="2.1.2.2"/>
    </reaction>
</comment>
<sequence>MSNKQLKSDKLPVAIFASGNGTNFDAIAEADLPIDIKLLVCDHHDAFVVQRAERKNVEVLIAELHKGEKRAIREGRILEELKKKGVQVIILAGYMRIVGETLLNAYPNKIINIHPALLPSFPGKQGILDAYNAGVDKTGVTIHFVDSGIDSGQIIAQEEVYRKEGDSLADLENRIHDVEHQLYPRTILQLIEKGVI</sequence>
<evidence type="ECO:0000256" key="1">
    <source>
        <dbReference type="ARBA" id="ARBA00005054"/>
    </source>
</evidence>
<organism evidence="6 7">
    <name type="scientific">Apilactobacillus kunkeei</name>
    <dbReference type="NCBI Taxonomy" id="148814"/>
    <lineage>
        <taxon>Bacteria</taxon>
        <taxon>Bacillati</taxon>
        <taxon>Bacillota</taxon>
        <taxon>Bacilli</taxon>
        <taxon>Lactobacillales</taxon>
        <taxon>Lactobacillaceae</taxon>
        <taxon>Apilactobacillus</taxon>
    </lineage>
</organism>
<keyword evidence="7" id="KW-1185">Reference proteome</keyword>
<dbReference type="SUPFAM" id="SSF53328">
    <property type="entry name" value="Formyltransferase"/>
    <property type="match status" value="1"/>
</dbReference>
<dbReference type="HAMAP" id="MF_01930">
    <property type="entry name" value="PurN"/>
    <property type="match status" value="1"/>
</dbReference>
<evidence type="ECO:0000256" key="3">
    <source>
        <dbReference type="ARBA" id="ARBA00022755"/>
    </source>
</evidence>
<comment type="pathway">
    <text evidence="1 4">Purine metabolism; IMP biosynthesis via de novo pathway; N(2)-formyl-N(1)-(5-phospho-D-ribosyl)glycinamide from N(1)-(5-phospho-D-ribosyl)glycinamide (10-formyl THF route): step 1/1.</text>
</comment>
<feature type="active site" description="Proton donor" evidence="4">
    <location>
        <position position="114"/>
    </location>
</feature>